<dbReference type="VEuPathDB" id="FungiDB:I7I53_07541"/>
<evidence type="ECO:0000313" key="2">
    <source>
        <dbReference type="Proteomes" id="UP000663419"/>
    </source>
</evidence>
<organism evidence="1 2">
    <name type="scientific">Ajellomyces capsulatus (strain H88)</name>
    <name type="common">Darling's disease fungus</name>
    <name type="synonym">Histoplasma capsulatum</name>
    <dbReference type="NCBI Taxonomy" id="544711"/>
    <lineage>
        <taxon>Eukaryota</taxon>
        <taxon>Fungi</taxon>
        <taxon>Dikarya</taxon>
        <taxon>Ascomycota</taxon>
        <taxon>Pezizomycotina</taxon>
        <taxon>Eurotiomycetes</taxon>
        <taxon>Eurotiomycetidae</taxon>
        <taxon>Onygenales</taxon>
        <taxon>Ajellomycetaceae</taxon>
        <taxon>Histoplasma</taxon>
    </lineage>
</organism>
<name>A0A8A1LHB5_AJEC8</name>
<evidence type="ECO:0000313" key="1">
    <source>
        <dbReference type="EMBL" id="QSS52043.1"/>
    </source>
</evidence>
<gene>
    <name evidence="1" type="ORF">I7I53_07541</name>
</gene>
<proteinExistence type="predicted"/>
<protein>
    <submittedName>
        <fullName evidence="1">No significant blast hit</fullName>
    </submittedName>
</protein>
<accession>A0A8A1LHB5</accession>
<dbReference type="EMBL" id="CP069103">
    <property type="protein sequence ID" value="QSS52043.1"/>
    <property type="molecule type" value="Genomic_DNA"/>
</dbReference>
<dbReference type="Proteomes" id="UP000663419">
    <property type="component" value="Chromosome 2"/>
</dbReference>
<sequence>MGMHVVCVKSIDRITQEWEDIEESDCGHGCLREDGKSDVSRFLKSLLLWAKWHLGNVKARFSVCISMI</sequence>
<reference evidence="1" key="1">
    <citation type="submission" date="2021-01" db="EMBL/GenBank/DDBJ databases">
        <title>Chromosome-level genome assembly of a human fungal pathogen reveals clustering of transcriptionally co-regulated genes.</title>
        <authorList>
            <person name="Voorhies M."/>
            <person name="Cohen S."/>
            <person name="Shea T.P."/>
            <person name="Petrus S."/>
            <person name="Munoz J.F."/>
            <person name="Poplawski S."/>
            <person name="Goldman W.E."/>
            <person name="Michael T."/>
            <person name="Cuomo C.A."/>
            <person name="Sil A."/>
            <person name="Beyhan S."/>
        </authorList>
    </citation>
    <scope>NUCLEOTIDE SEQUENCE</scope>
    <source>
        <strain evidence="1">H88</strain>
    </source>
</reference>
<dbReference type="AlphaFoldDB" id="A0A8A1LHB5"/>